<dbReference type="Gene3D" id="1.10.10.10">
    <property type="entry name" value="Winged helix-like DNA-binding domain superfamily/Winged helix DNA-binding domain"/>
    <property type="match status" value="1"/>
</dbReference>
<feature type="region of interest" description="Disordered" evidence="7">
    <location>
        <begin position="283"/>
        <end position="326"/>
    </location>
</feature>
<dbReference type="InterPro" id="IPR008984">
    <property type="entry name" value="SMAD_FHA_dom_sf"/>
</dbReference>
<feature type="compositionally biased region" description="Polar residues" evidence="7">
    <location>
        <begin position="294"/>
        <end position="326"/>
    </location>
</feature>
<evidence type="ECO:0000256" key="3">
    <source>
        <dbReference type="ARBA" id="ARBA00023125"/>
    </source>
</evidence>
<dbReference type="SUPFAM" id="SSF49879">
    <property type="entry name" value="SMAD/FHA domain"/>
    <property type="match status" value="1"/>
</dbReference>
<dbReference type="GO" id="GO:0045893">
    <property type="term" value="P:positive regulation of DNA-templated transcription"/>
    <property type="evidence" value="ECO:0007669"/>
    <property type="project" value="UniProtKB-ARBA"/>
</dbReference>
<keyword evidence="2" id="KW-0805">Transcription regulation</keyword>
<keyword evidence="4" id="KW-0804">Transcription</keyword>
<dbReference type="CDD" id="cd20026">
    <property type="entry name" value="FH_FOXK"/>
    <property type="match status" value="1"/>
</dbReference>
<evidence type="ECO:0000313" key="12">
    <source>
        <dbReference type="WBParaSite" id="nOo.2.0.1.t03356-RA"/>
    </source>
</evidence>
<dbReference type="Proteomes" id="UP000271087">
    <property type="component" value="Unassembled WGS sequence"/>
</dbReference>
<dbReference type="AlphaFoldDB" id="A0A182E5S3"/>
<reference evidence="12" key="1">
    <citation type="submission" date="2016-06" db="UniProtKB">
        <authorList>
            <consortium name="WormBaseParasite"/>
        </authorList>
    </citation>
    <scope>IDENTIFICATION</scope>
</reference>
<dbReference type="OrthoDB" id="691130at2759"/>
<feature type="compositionally biased region" description="Polar residues" evidence="7">
    <location>
        <begin position="542"/>
        <end position="570"/>
    </location>
</feature>
<keyword evidence="5 6" id="KW-0539">Nucleus</keyword>
<dbReference type="Gene3D" id="2.60.200.20">
    <property type="match status" value="1"/>
</dbReference>
<accession>A0A182E5S3</accession>
<dbReference type="PROSITE" id="PS50039">
    <property type="entry name" value="FORK_HEAD_3"/>
    <property type="match status" value="1"/>
</dbReference>
<keyword evidence="3 6" id="KW-0238">DNA-binding</keyword>
<evidence type="ECO:0000256" key="1">
    <source>
        <dbReference type="ARBA" id="ARBA00004123"/>
    </source>
</evidence>
<feature type="compositionally biased region" description="Basic and acidic residues" evidence="7">
    <location>
        <begin position="455"/>
        <end position="467"/>
    </location>
</feature>
<reference evidence="10 11" key="2">
    <citation type="submission" date="2018-08" db="EMBL/GenBank/DDBJ databases">
        <authorList>
            <person name="Laetsch R D."/>
            <person name="Stevens L."/>
            <person name="Kumar S."/>
            <person name="Blaxter L. M."/>
        </authorList>
    </citation>
    <scope>NUCLEOTIDE SEQUENCE [LARGE SCALE GENOMIC DNA]</scope>
</reference>
<dbReference type="InterPro" id="IPR030456">
    <property type="entry name" value="TF_fork_head_CS_2"/>
</dbReference>
<dbReference type="PANTHER" id="PTHR45881">
    <property type="entry name" value="CHECKPOINT SUPPRESSOR 1-LIKE, ISOFORM A-RELATED"/>
    <property type="match status" value="1"/>
</dbReference>
<dbReference type="InterPro" id="IPR018122">
    <property type="entry name" value="TF_fork_head_CS_1"/>
</dbReference>
<dbReference type="STRING" id="42157.A0A182E5S3"/>
<dbReference type="GO" id="GO:0043565">
    <property type="term" value="F:sequence-specific DNA binding"/>
    <property type="evidence" value="ECO:0007669"/>
    <property type="project" value="InterPro"/>
</dbReference>
<protein>
    <submittedName>
        <fullName evidence="12">Fork-head domain-containing protein</fullName>
    </submittedName>
</protein>
<evidence type="ECO:0000256" key="7">
    <source>
        <dbReference type="SAM" id="MobiDB-lite"/>
    </source>
</evidence>
<dbReference type="Pfam" id="PF00498">
    <property type="entry name" value="FHA"/>
    <property type="match status" value="1"/>
</dbReference>
<evidence type="ECO:0000313" key="11">
    <source>
        <dbReference type="Proteomes" id="UP000271087"/>
    </source>
</evidence>
<dbReference type="PRINTS" id="PR00053">
    <property type="entry name" value="FORKHEAD"/>
</dbReference>
<sequence length="1266" mass="139226">MEQMVIFSTMLSCNKLEETSSGDKMCDGAIISTSMSTDRGHSAAEAVINEIIFQHQTPRPGQSNIAMRVPSMRKLLELCANDLTGRLPVFDDIEENPEKVGWIGEPLSHPLALIRGPSGTFAVSKNVIIIGRNCANSITDLVVQESNYISKCHVVLHYTGQPNGWNIKVNGKNGVLINEVLYEQSEQAQSIPFRCKFCVVEKGWGEDEKRRNERGMVTERCVFRFPSTRVIMLFCGMEQISGTAISLDSVVRMKGSEMNSAISLTESNKIFYLSDKLHAEEDTSISKSEHTKPIQKSSDSSAGANVNIGSPTSNSTSDFDQSCKENYNASNEKPPYSYAQLIVQAILSSPDQQITLSGIYNYIASHYPWYRFTDKDWQNSIRHNLSLNGYFVKVARSQEESGKGSFWRMESSSAPLNFELAYKKRKPKLSKSNKVSNFLMDVDPQSVEEVPPGSELERSETESHVSDTQDIDDSDVMNEELMASSNSSTSSSSSSASSTSTETETSSMTTSSSSSSLSSTTSSSSSSSSCSCSKARPDASHPDSNYDTDSSADTEFPSSMNHSQNHTSSDNNHHSKKHAAIFSVQDNKVLQEGMLRFAHSAPCSPKNVLSRPEFRSCGATFRVRQSAKDGRSRLQLCPSAPEYRSVSINKALSSDALHPVTSYSRNGTKSLSTTPVRELLQGSTGLKLEDLRPDLIMLSNSNEPQHHQASGKEAQPHHSNKHQSPTHLARVEKPFVSEKMIVASSAKAYSYTRPEQQHTSSFKTSGMQQVIGIKNYGGDAEIVVENEVTQENGSFKQLPVMRKYGVDESVKLSASEIKRLSGECFQEDMLIQRKRTYTEAIADIGIQKEHKITKKSKKVDKISAPRAEKVMEKKQDEVDVQLALGAAQINNRGAIGIGNPLLTSPPSARSETTISTNSDFLAQQFQIADNMNQNQVYPNTAEAESVLDKLELATAVYSAQLEWLRNKVSEEMPSQHQSDFVTNLNSQPQTSTATTAQLADNWHVAAMASSEFAAICQRLLEKPDMLSTSQPAQPENAPVTGAASQNMPSYNSLLSDVALVTAVSQLEATAHMQYQSKIQQISASVESLGHLSSYVNYIKTLAGVLVSQSQPQSSASVAPTNAEQQQHHQNHSPEELQPQAQPQFTFPNYSFPTTFPPNNPFLDHDLNLNIGQWFNYMRLLAIQSNSARLHMPPATTPLWNPLSMTDPQNACTLLSIFPDSQQQLSDLIQPNYDNINGNHGIQHSNDLQAAEILAAISSISKLPSAQ</sequence>
<evidence type="ECO:0000259" key="8">
    <source>
        <dbReference type="PROSITE" id="PS50006"/>
    </source>
</evidence>
<comment type="subcellular location">
    <subcellularLocation>
        <location evidence="1 6">Nucleus</location>
    </subcellularLocation>
</comment>
<dbReference type="InterPro" id="IPR036390">
    <property type="entry name" value="WH_DNA-bd_sf"/>
</dbReference>
<evidence type="ECO:0000256" key="6">
    <source>
        <dbReference type="PROSITE-ProRule" id="PRU00089"/>
    </source>
</evidence>
<dbReference type="SMART" id="SM00339">
    <property type="entry name" value="FH"/>
    <property type="match status" value="1"/>
</dbReference>
<dbReference type="GO" id="GO:0006357">
    <property type="term" value="P:regulation of transcription by RNA polymerase II"/>
    <property type="evidence" value="ECO:0007669"/>
    <property type="project" value="UniProtKB-ARBA"/>
</dbReference>
<feature type="domain" description="Fork-head" evidence="9">
    <location>
        <begin position="333"/>
        <end position="428"/>
    </location>
</feature>
<dbReference type="GO" id="GO:0005634">
    <property type="term" value="C:nucleus"/>
    <property type="evidence" value="ECO:0007669"/>
    <property type="project" value="UniProtKB-SubCell"/>
</dbReference>
<dbReference type="PANTHER" id="PTHR45881:SF6">
    <property type="entry name" value="FORK-HEAD DOMAIN-CONTAINING PROTEIN"/>
    <property type="match status" value="1"/>
</dbReference>
<feature type="compositionally biased region" description="Acidic residues" evidence="7">
    <location>
        <begin position="469"/>
        <end position="478"/>
    </location>
</feature>
<dbReference type="EMBL" id="UYRW01000630">
    <property type="protein sequence ID" value="VDK68846.1"/>
    <property type="molecule type" value="Genomic_DNA"/>
</dbReference>
<name>A0A182E5S3_ONCOC</name>
<dbReference type="InterPro" id="IPR036388">
    <property type="entry name" value="WH-like_DNA-bd_sf"/>
</dbReference>
<evidence type="ECO:0000259" key="9">
    <source>
        <dbReference type="PROSITE" id="PS50039"/>
    </source>
</evidence>
<feature type="region of interest" description="Disordered" evidence="7">
    <location>
        <begin position="436"/>
        <end position="576"/>
    </location>
</feature>
<feature type="region of interest" description="Disordered" evidence="7">
    <location>
        <begin position="1112"/>
        <end position="1137"/>
    </location>
</feature>
<dbReference type="InterPro" id="IPR000253">
    <property type="entry name" value="FHA_dom"/>
</dbReference>
<feature type="region of interest" description="Disordered" evidence="7">
    <location>
        <begin position="701"/>
        <end position="730"/>
    </location>
</feature>
<dbReference type="GO" id="GO:0003700">
    <property type="term" value="F:DNA-binding transcription factor activity"/>
    <property type="evidence" value="ECO:0007669"/>
    <property type="project" value="InterPro"/>
</dbReference>
<evidence type="ECO:0000256" key="5">
    <source>
        <dbReference type="ARBA" id="ARBA00023242"/>
    </source>
</evidence>
<organism evidence="12">
    <name type="scientific">Onchocerca ochengi</name>
    <name type="common">Filarial nematode worm</name>
    <dbReference type="NCBI Taxonomy" id="42157"/>
    <lineage>
        <taxon>Eukaryota</taxon>
        <taxon>Metazoa</taxon>
        <taxon>Ecdysozoa</taxon>
        <taxon>Nematoda</taxon>
        <taxon>Chromadorea</taxon>
        <taxon>Rhabditida</taxon>
        <taxon>Spirurina</taxon>
        <taxon>Spiruromorpha</taxon>
        <taxon>Filarioidea</taxon>
        <taxon>Onchocercidae</taxon>
        <taxon>Onchocerca</taxon>
    </lineage>
</organism>
<feature type="compositionally biased region" description="Low complexity" evidence="7">
    <location>
        <begin position="481"/>
        <end position="533"/>
    </location>
</feature>
<dbReference type="InterPro" id="IPR001766">
    <property type="entry name" value="Fork_head_dom"/>
</dbReference>
<dbReference type="PROSITE" id="PS00657">
    <property type="entry name" value="FORK_HEAD_1"/>
    <property type="match status" value="1"/>
</dbReference>
<evidence type="ECO:0000256" key="2">
    <source>
        <dbReference type="ARBA" id="ARBA00023015"/>
    </source>
</evidence>
<dbReference type="PROSITE" id="PS00658">
    <property type="entry name" value="FORK_HEAD_2"/>
    <property type="match status" value="1"/>
</dbReference>
<dbReference type="PROSITE" id="PS50006">
    <property type="entry name" value="FHA_DOMAIN"/>
    <property type="match status" value="1"/>
</dbReference>
<feature type="DNA-binding region" description="Fork-head" evidence="6">
    <location>
        <begin position="333"/>
        <end position="428"/>
    </location>
</feature>
<feature type="domain" description="FHA" evidence="8">
    <location>
        <begin position="128"/>
        <end position="182"/>
    </location>
</feature>
<evidence type="ECO:0000256" key="4">
    <source>
        <dbReference type="ARBA" id="ARBA00023163"/>
    </source>
</evidence>
<gene>
    <name evidence="10" type="ORF">NOO_LOCUS3356</name>
</gene>
<evidence type="ECO:0000313" key="10">
    <source>
        <dbReference type="EMBL" id="VDK68846.1"/>
    </source>
</evidence>
<dbReference type="FunFam" id="1.10.10.10:FF:000030">
    <property type="entry name" value="Forkhead box protein K2"/>
    <property type="match status" value="1"/>
</dbReference>
<proteinExistence type="predicted"/>
<dbReference type="SUPFAM" id="SSF46785">
    <property type="entry name" value="Winged helix' DNA-binding domain"/>
    <property type="match status" value="1"/>
</dbReference>
<dbReference type="Pfam" id="PF00250">
    <property type="entry name" value="Forkhead"/>
    <property type="match status" value="1"/>
</dbReference>
<keyword evidence="11" id="KW-1185">Reference proteome</keyword>
<dbReference type="WBParaSite" id="nOo.2.0.1.t03356-RA">
    <property type="protein sequence ID" value="nOo.2.0.1.t03356-RA"/>
    <property type="gene ID" value="nOo.2.0.1.g03356"/>
</dbReference>